<dbReference type="EMBL" id="VSSQ01029130">
    <property type="protein sequence ID" value="MPM79121.1"/>
    <property type="molecule type" value="Genomic_DNA"/>
</dbReference>
<dbReference type="AlphaFoldDB" id="A0A645CQC4"/>
<dbReference type="GO" id="GO:0006508">
    <property type="term" value="P:proteolysis"/>
    <property type="evidence" value="ECO:0007669"/>
    <property type="project" value="UniProtKB-KW"/>
</dbReference>
<keyword evidence="2" id="KW-0645">Protease</keyword>
<gene>
    <name evidence="5" type="ORF">SDC9_126152</name>
</gene>
<evidence type="ECO:0000256" key="4">
    <source>
        <dbReference type="ARBA" id="ARBA00022825"/>
    </source>
</evidence>
<name>A0A645CQC4_9ZZZZ</name>
<accession>A0A645CQC4</accession>
<dbReference type="SUPFAM" id="SSF52317">
    <property type="entry name" value="Class I glutamine amidotransferase-like"/>
    <property type="match status" value="1"/>
</dbReference>
<dbReference type="PANTHER" id="PTHR20842">
    <property type="entry name" value="PROTEASE S51 ALPHA-ASPARTYL DIPEPTIDASE"/>
    <property type="match status" value="1"/>
</dbReference>
<dbReference type="Gene3D" id="3.40.50.880">
    <property type="match status" value="1"/>
</dbReference>
<sequence>MGRIVPSGGCNLLDEESDPILNEIFSLSKSKTPKVVYLPTASFDVEDSKDLIEERFKSFGCSEFEMLYLTDKTLTEKDIEKCILSADIIYVGGGNLKFLMDTWTETNAVKYFKIAFQQDIVLSGSSSGSLCWFQRGYDDCGENSTFMFIDCMGFMPYCNCPHYDSEWWKSFDEAVKKQDLSGVAIDNDTALSYCDGKYRVIKAYDEKSAYFFDANKNYEMCDITEILVDGKFD</sequence>
<dbReference type="InterPro" id="IPR029062">
    <property type="entry name" value="Class_I_gatase-like"/>
</dbReference>
<evidence type="ECO:0000313" key="5">
    <source>
        <dbReference type="EMBL" id="MPM79121.1"/>
    </source>
</evidence>
<dbReference type="GO" id="GO:0008236">
    <property type="term" value="F:serine-type peptidase activity"/>
    <property type="evidence" value="ECO:0007669"/>
    <property type="project" value="UniProtKB-KW"/>
</dbReference>
<dbReference type="Pfam" id="PF03575">
    <property type="entry name" value="Peptidase_S51"/>
    <property type="match status" value="1"/>
</dbReference>
<keyword evidence="3" id="KW-0378">Hydrolase</keyword>
<proteinExistence type="inferred from homology"/>
<comment type="similarity">
    <text evidence="1">Belongs to the peptidase S51 family.</text>
</comment>
<reference evidence="5" key="1">
    <citation type="submission" date="2019-08" db="EMBL/GenBank/DDBJ databases">
        <authorList>
            <person name="Kucharzyk K."/>
            <person name="Murdoch R.W."/>
            <person name="Higgins S."/>
            <person name="Loffler F."/>
        </authorList>
    </citation>
    <scope>NUCLEOTIDE SEQUENCE</scope>
</reference>
<evidence type="ECO:0000256" key="1">
    <source>
        <dbReference type="ARBA" id="ARBA00006534"/>
    </source>
</evidence>
<evidence type="ECO:0000256" key="3">
    <source>
        <dbReference type="ARBA" id="ARBA00022801"/>
    </source>
</evidence>
<keyword evidence="4" id="KW-0720">Serine protease</keyword>
<dbReference type="InterPro" id="IPR005320">
    <property type="entry name" value="Peptidase_S51"/>
</dbReference>
<evidence type="ECO:0008006" key="6">
    <source>
        <dbReference type="Google" id="ProtNLM"/>
    </source>
</evidence>
<comment type="caution">
    <text evidence="5">The sequence shown here is derived from an EMBL/GenBank/DDBJ whole genome shotgun (WGS) entry which is preliminary data.</text>
</comment>
<protein>
    <recommendedName>
        <fullName evidence="6">Peptidase E</fullName>
    </recommendedName>
</protein>
<dbReference type="PANTHER" id="PTHR20842:SF0">
    <property type="entry name" value="ALPHA-ASPARTYL DIPEPTIDASE"/>
    <property type="match status" value="1"/>
</dbReference>
<evidence type="ECO:0000256" key="2">
    <source>
        <dbReference type="ARBA" id="ARBA00022670"/>
    </source>
</evidence>
<organism evidence="5">
    <name type="scientific">bioreactor metagenome</name>
    <dbReference type="NCBI Taxonomy" id="1076179"/>
    <lineage>
        <taxon>unclassified sequences</taxon>
        <taxon>metagenomes</taxon>
        <taxon>ecological metagenomes</taxon>
    </lineage>
</organism>